<dbReference type="InterPro" id="IPR002472">
    <property type="entry name" value="Palm_thioest"/>
</dbReference>
<evidence type="ECO:0000256" key="1">
    <source>
        <dbReference type="ARBA" id="ARBA00010758"/>
    </source>
</evidence>
<dbReference type="EC" id="3.1.2.22" evidence="2"/>
<reference evidence="10 11" key="1">
    <citation type="journal article" date="2019" name="New Phytol.">
        <title>Comparative genomics reveals unique wood-decay strategies and fruiting body development in the Schizophyllaceae.</title>
        <authorList>
            <person name="Almasi E."/>
            <person name="Sahu N."/>
            <person name="Krizsan K."/>
            <person name="Balint B."/>
            <person name="Kovacs G.M."/>
            <person name="Kiss B."/>
            <person name="Cseklye J."/>
            <person name="Drula E."/>
            <person name="Henrissat B."/>
            <person name="Nagy I."/>
            <person name="Chovatia M."/>
            <person name="Adam C."/>
            <person name="LaButti K."/>
            <person name="Lipzen A."/>
            <person name="Riley R."/>
            <person name="Grigoriev I.V."/>
            <person name="Nagy L.G."/>
        </authorList>
    </citation>
    <scope>NUCLEOTIDE SEQUENCE [LARGE SCALE GENOMIC DNA]</scope>
    <source>
        <strain evidence="10 11">NL-1724</strain>
    </source>
</reference>
<evidence type="ECO:0000313" key="11">
    <source>
        <dbReference type="Proteomes" id="UP000320762"/>
    </source>
</evidence>
<evidence type="ECO:0000256" key="2">
    <source>
        <dbReference type="ARBA" id="ARBA00012423"/>
    </source>
</evidence>
<dbReference type="PRINTS" id="PR00414">
    <property type="entry name" value="PPTHIESTRASE"/>
</dbReference>
<dbReference type="Pfam" id="PF02089">
    <property type="entry name" value="Palm_thioest"/>
    <property type="match status" value="1"/>
</dbReference>
<dbReference type="PANTHER" id="PTHR11247">
    <property type="entry name" value="PALMITOYL-PROTEIN THIOESTERASE/DOLICHYLDIPHOSPHATASE 1"/>
    <property type="match status" value="1"/>
</dbReference>
<keyword evidence="4 9" id="KW-0732">Signal</keyword>
<feature type="chain" id="PRO_5022217762" description="Palmitoyl-protein thioesterase 1" evidence="9">
    <location>
        <begin position="21"/>
        <end position="325"/>
    </location>
</feature>
<sequence length="325" mass="36450">MRVAIPLFLTLGISLRYAVALPTDSPRPLVLWHGLGDSHSSPGMLEFQDMIKDIHPGIFIHSIWIEDALDKDREASFYGNVNTQLEFVADELASIPELQGGFDAIGFSQGGQFLRAYIERYNQPPMHNLITFGSQHLGIADIPECSKYDILCKTARRIVLGAVYGDWAQENLIQAQYFRNPTRYEEYLVANRFLPDINNEVPGQRNATYKDNLTSLNSLVLVIFAKDKTVVPKESAWFGYEELSSGNFAGPTQSADDSQHALASTPLMGKTIIPMRQQPIYTEDWIGLKELDEAGRIVLGVCDGEHMQLNGCWKEYVEKYVGTPT</sequence>
<keyword evidence="6" id="KW-1015">Disulfide bond</keyword>
<dbReference type="InterPro" id="IPR029058">
    <property type="entry name" value="AB_hydrolase_fold"/>
</dbReference>
<evidence type="ECO:0000313" key="10">
    <source>
        <dbReference type="EMBL" id="TRM69717.1"/>
    </source>
</evidence>
<evidence type="ECO:0000256" key="9">
    <source>
        <dbReference type="SAM" id="SignalP"/>
    </source>
</evidence>
<evidence type="ECO:0000256" key="4">
    <source>
        <dbReference type="ARBA" id="ARBA00022729"/>
    </source>
</evidence>
<dbReference type="STRING" id="97359.A0A550CY35"/>
<dbReference type="Gene3D" id="3.40.50.1820">
    <property type="entry name" value="alpha/beta hydrolase"/>
    <property type="match status" value="1"/>
</dbReference>
<organism evidence="10 11">
    <name type="scientific">Schizophyllum amplum</name>
    <dbReference type="NCBI Taxonomy" id="97359"/>
    <lineage>
        <taxon>Eukaryota</taxon>
        <taxon>Fungi</taxon>
        <taxon>Dikarya</taxon>
        <taxon>Basidiomycota</taxon>
        <taxon>Agaricomycotina</taxon>
        <taxon>Agaricomycetes</taxon>
        <taxon>Agaricomycetidae</taxon>
        <taxon>Agaricales</taxon>
        <taxon>Schizophyllaceae</taxon>
        <taxon>Schizophyllum</taxon>
    </lineage>
</organism>
<dbReference type="AlphaFoldDB" id="A0A550CY35"/>
<dbReference type="EMBL" id="VDMD01000001">
    <property type="protein sequence ID" value="TRM69717.1"/>
    <property type="molecule type" value="Genomic_DNA"/>
</dbReference>
<keyword evidence="5 10" id="KW-0378">Hydrolase</keyword>
<dbReference type="FunFam" id="3.40.50.1820:FF:000107">
    <property type="entry name" value="Palmitoyl-protein thioesterase 1"/>
    <property type="match status" value="1"/>
</dbReference>
<proteinExistence type="inferred from homology"/>
<keyword evidence="11" id="KW-1185">Reference proteome</keyword>
<comment type="caution">
    <text evidence="10">The sequence shown here is derived from an EMBL/GenBank/DDBJ whole genome shotgun (WGS) entry which is preliminary data.</text>
</comment>
<name>A0A550CY35_9AGAR</name>
<accession>A0A550CY35</accession>
<dbReference type="GO" id="GO:0008474">
    <property type="term" value="F:palmitoyl-(protein) hydrolase activity"/>
    <property type="evidence" value="ECO:0007669"/>
    <property type="project" value="UniProtKB-EC"/>
</dbReference>
<dbReference type="PANTHER" id="PTHR11247:SF8">
    <property type="entry name" value="PALMITOYL-PROTEIN THIOESTERASE 1"/>
    <property type="match status" value="1"/>
</dbReference>
<evidence type="ECO:0000256" key="7">
    <source>
        <dbReference type="ARBA" id="ARBA00023180"/>
    </source>
</evidence>
<feature type="signal peptide" evidence="9">
    <location>
        <begin position="1"/>
        <end position="20"/>
    </location>
</feature>
<evidence type="ECO:0000256" key="8">
    <source>
        <dbReference type="ARBA" id="ARBA00031934"/>
    </source>
</evidence>
<evidence type="ECO:0000256" key="5">
    <source>
        <dbReference type="ARBA" id="ARBA00022801"/>
    </source>
</evidence>
<evidence type="ECO:0000256" key="3">
    <source>
        <dbReference type="ARBA" id="ARBA00014212"/>
    </source>
</evidence>
<evidence type="ECO:0000256" key="6">
    <source>
        <dbReference type="ARBA" id="ARBA00023157"/>
    </source>
</evidence>
<dbReference type="Proteomes" id="UP000320762">
    <property type="component" value="Unassembled WGS sequence"/>
</dbReference>
<dbReference type="SUPFAM" id="SSF53474">
    <property type="entry name" value="alpha/beta-Hydrolases"/>
    <property type="match status" value="1"/>
</dbReference>
<keyword evidence="7" id="KW-0325">Glycoprotein</keyword>
<protein>
    <recommendedName>
        <fullName evidence="3">Palmitoyl-protein thioesterase 1</fullName>
        <ecNumber evidence="2">3.1.2.22</ecNumber>
    </recommendedName>
    <alternativeName>
        <fullName evidence="8">Palmitoyl-protein hydrolase 1</fullName>
    </alternativeName>
</protein>
<gene>
    <name evidence="10" type="ORF">BD626DRAFT_475069</name>
</gene>
<comment type="similarity">
    <text evidence="1">Belongs to the palmitoyl-protein thioesterase family.</text>
</comment>
<dbReference type="OrthoDB" id="10263094at2759"/>